<dbReference type="Proteomes" id="UP000050795">
    <property type="component" value="Unassembled WGS sequence"/>
</dbReference>
<feature type="transmembrane region" description="Helical" evidence="9">
    <location>
        <begin position="116"/>
        <end position="133"/>
    </location>
</feature>
<dbReference type="AlphaFoldDB" id="A0AA85JNF8"/>
<comment type="cofactor">
    <cofactor evidence="1">
        <name>Mg(2+)</name>
        <dbReference type="ChEBI" id="CHEBI:18420"/>
    </cofactor>
</comment>
<dbReference type="GO" id="GO:0016765">
    <property type="term" value="F:transferase activity, transferring alkyl or aryl (other than methyl) groups"/>
    <property type="evidence" value="ECO:0007669"/>
    <property type="project" value="InterPro"/>
</dbReference>
<dbReference type="Gene3D" id="1.20.120.1780">
    <property type="entry name" value="UbiA prenyltransferase"/>
    <property type="match status" value="1"/>
</dbReference>
<protein>
    <submittedName>
        <fullName evidence="11 12">Uncharacterized protein</fullName>
    </submittedName>
</protein>
<proteinExistence type="inferred from homology"/>
<dbReference type="InterPro" id="IPR000537">
    <property type="entry name" value="UbiA_prenyltransferase"/>
</dbReference>
<dbReference type="WBParaSite" id="TREG1_32360.1">
    <property type="protein sequence ID" value="TREG1_32360.1"/>
    <property type="gene ID" value="TREG1_32360"/>
</dbReference>
<dbReference type="GO" id="GO:0006744">
    <property type="term" value="P:ubiquinone biosynthetic process"/>
    <property type="evidence" value="ECO:0007669"/>
    <property type="project" value="TreeGrafter"/>
</dbReference>
<dbReference type="Pfam" id="PF01040">
    <property type="entry name" value="UbiA"/>
    <property type="match status" value="1"/>
</dbReference>
<keyword evidence="5 9" id="KW-0812">Transmembrane</keyword>
<keyword evidence="4" id="KW-0808">Transferase</keyword>
<evidence type="ECO:0000256" key="6">
    <source>
        <dbReference type="ARBA" id="ARBA00022989"/>
    </source>
</evidence>
<name>A0AA85JNF8_TRIRE</name>
<dbReference type="InterPro" id="IPR039653">
    <property type="entry name" value="Prenyltransferase"/>
</dbReference>
<evidence type="ECO:0000313" key="10">
    <source>
        <dbReference type="Proteomes" id="UP000050795"/>
    </source>
</evidence>
<reference evidence="11 12" key="2">
    <citation type="submission" date="2023-11" db="UniProtKB">
        <authorList>
            <consortium name="WormBaseParasite"/>
        </authorList>
    </citation>
    <scope>IDENTIFICATION</scope>
</reference>
<reference evidence="10" key="1">
    <citation type="submission" date="2022-06" db="EMBL/GenBank/DDBJ databases">
        <authorList>
            <person name="Berger JAMES D."/>
            <person name="Berger JAMES D."/>
        </authorList>
    </citation>
    <scope>NUCLEOTIDE SEQUENCE [LARGE SCALE GENOMIC DNA]</scope>
</reference>
<feature type="region of interest" description="Disordered" evidence="8">
    <location>
        <begin position="1"/>
        <end position="30"/>
    </location>
</feature>
<dbReference type="PANTHER" id="PTHR11048">
    <property type="entry name" value="PRENYLTRANSFERASES"/>
    <property type="match status" value="1"/>
</dbReference>
<evidence type="ECO:0000256" key="2">
    <source>
        <dbReference type="ARBA" id="ARBA00004141"/>
    </source>
</evidence>
<evidence type="ECO:0000256" key="4">
    <source>
        <dbReference type="ARBA" id="ARBA00022679"/>
    </source>
</evidence>
<evidence type="ECO:0000256" key="8">
    <source>
        <dbReference type="SAM" id="MobiDB-lite"/>
    </source>
</evidence>
<comment type="subcellular location">
    <subcellularLocation>
        <location evidence="2">Membrane</location>
        <topology evidence="2">Multi-pass membrane protein</topology>
    </subcellularLocation>
</comment>
<keyword evidence="10" id="KW-1185">Reference proteome</keyword>
<organism evidence="10 12">
    <name type="scientific">Trichobilharzia regenti</name>
    <name type="common">Nasal bird schistosome</name>
    <dbReference type="NCBI Taxonomy" id="157069"/>
    <lineage>
        <taxon>Eukaryota</taxon>
        <taxon>Metazoa</taxon>
        <taxon>Spiralia</taxon>
        <taxon>Lophotrochozoa</taxon>
        <taxon>Platyhelminthes</taxon>
        <taxon>Trematoda</taxon>
        <taxon>Digenea</taxon>
        <taxon>Strigeidida</taxon>
        <taxon>Schistosomatoidea</taxon>
        <taxon>Schistosomatidae</taxon>
        <taxon>Trichobilharzia</taxon>
    </lineage>
</organism>
<dbReference type="CDD" id="cd13959">
    <property type="entry name" value="PT_UbiA_COQ2"/>
    <property type="match status" value="1"/>
</dbReference>
<evidence type="ECO:0000256" key="1">
    <source>
        <dbReference type="ARBA" id="ARBA00001946"/>
    </source>
</evidence>
<evidence type="ECO:0000256" key="7">
    <source>
        <dbReference type="ARBA" id="ARBA00023136"/>
    </source>
</evidence>
<comment type="similarity">
    <text evidence="3">Belongs to the UbiA prenyltransferase family.</text>
</comment>
<dbReference type="FunFam" id="1.20.120.1780:FF:000001">
    <property type="entry name" value="4-hydroxybenzoate octaprenyltransferase"/>
    <property type="match status" value="1"/>
</dbReference>
<dbReference type="PANTHER" id="PTHR11048:SF28">
    <property type="entry name" value="4-HYDROXYBENZOATE POLYPRENYLTRANSFERASE, MITOCHONDRIAL"/>
    <property type="match status" value="1"/>
</dbReference>
<evidence type="ECO:0000313" key="12">
    <source>
        <dbReference type="WBParaSite" id="TREG1_32360.1"/>
    </source>
</evidence>
<dbReference type="WBParaSite" id="TREG1_32350.1">
    <property type="protein sequence ID" value="TREG1_32350.1"/>
    <property type="gene ID" value="TREG1_32350"/>
</dbReference>
<dbReference type="GO" id="GO:0005743">
    <property type="term" value="C:mitochondrial inner membrane"/>
    <property type="evidence" value="ECO:0007669"/>
    <property type="project" value="TreeGrafter"/>
</dbReference>
<evidence type="ECO:0000256" key="5">
    <source>
        <dbReference type="ARBA" id="ARBA00022692"/>
    </source>
</evidence>
<keyword evidence="7 9" id="KW-0472">Membrane</keyword>
<keyword evidence="6 9" id="KW-1133">Transmembrane helix</keyword>
<evidence type="ECO:0000256" key="9">
    <source>
        <dbReference type="SAM" id="Phobius"/>
    </source>
</evidence>
<sequence length="192" mass="21571">MVDETPNNLRFRPTESEQFQKSSERQPNKSPSLIKSFYELGRFGKPIGFSVNWGAMLAYAAIVGYINPSITFPLYLAGVNWTMIYDTIYAHQDVNDDILIGVKSTAVLFGEKTKSYLAIFHTGMTVCFLIAGINAQAGWIYYLGTLCTMLHIANMIREVDLKNPASCSQTFETTRTSGLLFFLTIVLDNMYT</sequence>
<evidence type="ECO:0000256" key="3">
    <source>
        <dbReference type="ARBA" id="ARBA00005985"/>
    </source>
</evidence>
<evidence type="ECO:0000313" key="11">
    <source>
        <dbReference type="WBParaSite" id="TREG1_32350.1"/>
    </source>
</evidence>
<accession>A0AA85JNF8</accession>